<organism evidence="1 2">
    <name type="scientific">Mesoterricola silvestris</name>
    <dbReference type="NCBI Taxonomy" id="2927979"/>
    <lineage>
        <taxon>Bacteria</taxon>
        <taxon>Pseudomonadati</taxon>
        <taxon>Acidobacteriota</taxon>
        <taxon>Holophagae</taxon>
        <taxon>Holophagales</taxon>
        <taxon>Holophagaceae</taxon>
        <taxon>Mesoterricola</taxon>
    </lineage>
</organism>
<dbReference type="AlphaFoldDB" id="A0AA48GJM4"/>
<dbReference type="KEGG" id="msil:METEAL_33900"/>
<sequence length="218" mass="23498">MRLVPFFLSALALCAQTPGKLPWDAAAAVPWKAGDCGPLPAPPRVEPIPAGAPIQARITADGTLRVTDGRGMILLRTGLPGRPLQVWRDGGIRVESPGLMRFSGRSLLTQGIGALPVKDLDFRPALEGLLWILSDDERVITLIHPATAHIIYLPLPGGRAFQLVFHPDRLELRQGPESGSAECWSVPWMALLPQLLQLGRENPANRPSGTALLPFPKG</sequence>
<gene>
    <name evidence="1" type="ORF">METEAL_33900</name>
</gene>
<dbReference type="Proteomes" id="UP001238179">
    <property type="component" value="Chromosome"/>
</dbReference>
<dbReference type="RefSeq" id="WP_316412892.1">
    <property type="nucleotide sequence ID" value="NZ_AP027080.1"/>
</dbReference>
<protein>
    <submittedName>
        <fullName evidence="1">Uncharacterized protein</fullName>
    </submittedName>
</protein>
<keyword evidence="2" id="KW-1185">Reference proteome</keyword>
<name>A0AA48GJM4_9BACT</name>
<evidence type="ECO:0000313" key="1">
    <source>
        <dbReference type="EMBL" id="BDU74216.1"/>
    </source>
</evidence>
<proteinExistence type="predicted"/>
<accession>A0AA48GJM4</accession>
<reference evidence="2" key="1">
    <citation type="journal article" date="2023" name="Int. J. Syst. Evol. Microbiol.">
        <title>Mesoterricola silvestris gen. nov., sp. nov., Mesoterricola sediminis sp. nov., Geothrix oryzae sp. nov., Geothrix edaphica sp. nov., Geothrix rubra sp. nov., and Geothrix limicola sp. nov., six novel members of Acidobacteriota isolated from soils.</title>
        <authorList>
            <person name="Itoh H."/>
            <person name="Sugisawa Y."/>
            <person name="Mise K."/>
            <person name="Xu Z."/>
            <person name="Kuniyasu M."/>
            <person name="Ushijima N."/>
            <person name="Kawano K."/>
            <person name="Kobayashi E."/>
            <person name="Shiratori Y."/>
            <person name="Masuda Y."/>
            <person name="Senoo K."/>
        </authorList>
    </citation>
    <scope>NUCLEOTIDE SEQUENCE [LARGE SCALE GENOMIC DNA]</scope>
    <source>
        <strain evidence="2">W79</strain>
    </source>
</reference>
<dbReference type="EMBL" id="AP027080">
    <property type="protein sequence ID" value="BDU74216.1"/>
    <property type="molecule type" value="Genomic_DNA"/>
</dbReference>
<evidence type="ECO:0000313" key="2">
    <source>
        <dbReference type="Proteomes" id="UP001238179"/>
    </source>
</evidence>